<feature type="domain" description="DC1" evidence="3">
    <location>
        <begin position="6"/>
        <end position="50"/>
    </location>
</feature>
<proteinExistence type="predicted"/>
<dbReference type="SUPFAM" id="SSF57889">
    <property type="entry name" value="Cysteine-rich domain"/>
    <property type="match status" value="1"/>
</dbReference>
<protein>
    <recommendedName>
        <fullName evidence="3">DC1 domain-containing protein</fullName>
    </recommendedName>
</protein>
<feature type="region of interest" description="Disordered" evidence="2">
    <location>
        <begin position="121"/>
        <end position="172"/>
    </location>
</feature>
<keyword evidence="1" id="KW-0677">Repeat</keyword>
<organism evidence="4 5">
    <name type="scientific">Rehmannia glutinosa</name>
    <name type="common">Chinese foxglove</name>
    <dbReference type="NCBI Taxonomy" id="99300"/>
    <lineage>
        <taxon>Eukaryota</taxon>
        <taxon>Viridiplantae</taxon>
        <taxon>Streptophyta</taxon>
        <taxon>Embryophyta</taxon>
        <taxon>Tracheophyta</taxon>
        <taxon>Spermatophyta</taxon>
        <taxon>Magnoliopsida</taxon>
        <taxon>eudicotyledons</taxon>
        <taxon>Gunneridae</taxon>
        <taxon>Pentapetalae</taxon>
        <taxon>asterids</taxon>
        <taxon>lamiids</taxon>
        <taxon>Lamiales</taxon>
        <taxon>Orobanchaceae</taxon>
        <taxon>Rehmannieae</taxon>
        <taxon>Rehmannia</taxon>
    </lineage>
</organism>
<feature type="compositionally biased region" description="Pro residues" evidence="2">
    <location>
        <begin position="128"/>
        <end position="137"/>
    </location>
</feature>
<feature type="compositionally biased region" description="Low complexity" evidence="2">
    <location>
        <begin position="151"/>
        <end position="172"/>
    </location>
</feature>
<accession>A0ABR0VZ07</accession>
<evidence type="ECO:0000313" key="4">
    <source>
        <dbReference type="EMBL" id="KAK6140558.1"/>
    </source>
</evidence>
<keyword evidence="5" id="KW-1185">Reference proteome</keyword>
<evidence type="ECO:0000259" key="3">
    <source>
        <dbReference type="Pfam" id="PF03107"/>
    </source>
</evidence>
<dbReference type="InterPro" id="IPR046349">
    <property type="entry name" value="C1-like_sf"/>
</dbReference>
<feature type="domain" description="DC1" evidence="3">
    <location>
        <begin position="60"/>
        <end position="108"/>
    </location>
</feature>
<dbReference type="PANTHER" id="PTHR46288">
    <property type="entry name" value="PHORBOL-ESTER/DAG-TYPE DOMAIN-CONTAINING PROTEIN"/>
    <property type="match status" value="1"/>
</dbReference>
<dbReference type="InterPro" id="IPR004146">
    <property type="entry name" value="DC1"/>
</dbReference>
<evidence type="ECO:0000256" key="2">
    <source>
        <dbReference type="SAM" id="MobiDB-lite"/>
    </source>
</evidence>
<sequence length="172" mass="19304">MEFRHFSHNHGLVFYQTPLGSEIHCSGCKSPGSGDAYVCWQCDFFLHGQCFRATRSLKHPSHSRHPLTLVPFPTYPSRSFFCNSCNLAGDGFSYSCSACEFDIHVLCALMPNASNPHLPHSQNLTNPIYPPPNPNPQPQITRYPPIPNNPFPNFIPTNTTLPNETPNYSAFH</sequence>
<dbReference type="Pfam" id="PF03107">
    <property type="entry name" value="C1_2"/>
    <property type="match status" value="2"/>
</dbReference>
<evidence type="ECO:0000256" key="1">
    <source>
        <dbReference type="ARBA" id="ARBA00022737"/>
    </source>
</evidence>
<reference evidence="4 5" key="1">
    <citation type="journal article" date="2021" name="Comput. Struct. Biotechnol. J.">
        <title>De novo genome assembly of the potent medicinal plant Rehmannia glutinosa using nanopore technology.</title>
        <authorList>
            <person name="Ma L."/>
            <person name="Dong C."/>
            <person name="Song C."/>
            <person name="Wang X."/>
            <person name="Zheng X."/>
            <person name="Niu Y."/>
            <person name="Chen S."/>
            <person name="Feng W."/>
        </authorList>
    </citation>
    <scope>NUCLEOTIDE SEQUENCE [LARGE SCALE GENOMIC DNA]</scope>
    <source>
        <strain evidence="4">DH-2019</strain>
    </source>
</reference>
<dbReference type="Proteomes" id="UP001318860">
    <property type="component" value="Unassembled WGS sequence"/>
</dbReference>
<dbReference type="EMBL" id="JABTTQ020000315">
    <property type="protein sequence ID" value="KAK6140558.1"/>
    <property type="molecule type" value="Genomic_DNA"/>
</dbReference>
<comment type="caution">
    <text evidence="4">The sequence shown here is derived from an EMBL/GenBank/DDBJ whole genome shotgun (WGS) entry which is preliminary data.</text>
</comment>
<gene>
    <name evidence="4" type="ORF">DH2020_025702</name>
</gene>
<name>A0ABR0VZ07_REHGL</name>
<dbReference type="PANTHER" id="PTHR46288:SF68">
    <property type="entry name" value="DC1 DOMAIN-CONTAINING PROTEIN"/>
    <property type="match status" value="1"/>
</dbReference>
<evidence type="ECO:0000313" key="5">
    <source>
        <dbReference type="Proteomes" id="UP001318860"/>
    </source>
</evidence>